<proteinExistence type="predicted"/>
<protein>
    <submittedName>
        <fullName evidence="2">Uncharacterized protein</fullName>
    </submittedName>
</protein>
<name>A0A816S830_9BILA</name>
<dbReference type="Proteomes" id="UP000663824">
    <property type="component" value="Unassembled WGS sequence"/>
</dbReference>
<evidence type="ECO:0000313" key="3">
    <source>
        <dbReference type="Proteomes" id="UP000663824"/>
    </source>
</evidence>
<evidence type="ECO:0000256" key="1">
    <source>
        <dbReference type="SAM" id="SignalP"/>
    </source>
</evidence>
<comment type="caution">
    <text evidence="2">The sequence shown here is derived from an EMBL/GenBank/DDBJ whole genome shotgun (WGS) entry which is preliminary data.</text>
</comment>
<feature type="chain" id="PRO_5032815014" evidence="1">
    <location>
        <begin position="24"/>
        <end position="309"/>
    </location>
</feature>
<gene>
    <name evidence="2" type="ORF">MBJ925_LOCUS18527</name>
</gene>
<reference evidence="2" key="1">
    <citation type="submission" date="2021-02" db="EMBL/GenBank/DDBJ databases">
        <authorList>
            <person name="Nowell W R."/>
        </authorList>
    </citation>
    <scope>NUCLEOTIDE SEQUENCE</scope>
</reference>
<organism evidence="2 3">
    <name type="scientific">Rotaria magnacalcarata</name>
    <dbReference type="NCBI Taxonomy" id="392030"/>
    <lineage>
        <taxon>Eukaryota</taxon>
        <taxon>Metazoa</taxon>
        <taxon>Spiralia</taxon>
        <taxon>Gnathifera</taxon>
        <taxon>Rotifera</taxon>
        <taxon>Eurotatoria</taxon>
        <taxon>Bdelloidea</taxon>
        <taxon>Philodinida</taxon>
        <taxon>Philodinidae</taxon>
        <taxon>Rotaria</taxon>
    </lineage>
</organism>
<dbReference type="AlphaFoldDB" id="A0A816S830"/>
<sequence>MCSFGFLTFAIFLLHIGTHNTVAIECYVCNVMGCNDPFEAGSVAVQTKNFTENWCWKAKGEIEGDKGVIRGGDIKCKTITRFDSYRQIQSNLIVRTSQNDNEDILIYQCELIHMSMNHEMILKKMKTLLNEPLAYDNGLFTAINRKEKSLRNVHQEFGSFIWSQAFETHVCRCMVLYSKVIDYFGHAMLLQRRRLLQSGYDYVRTISDLVILHSETGQLRKTMNIWQLYIINRPYCVSYQVKQYEEAHRLLSTALSDLKDEEPFNYTGYATSLDLMGILKLHSNHPELILSLDIVEKLSQINSPVTVVH</sequence>
<dbReference type="EMBL" id="CAJNRE010009310">
    <property type="protein sequence ID" value="CAF2080628.1"/>
    <property type="molecule type" value="Genomic_DNA"/>
</dbReference>
<feature type="signal peptide" evidence="1">
    <location>
        <begin position="1"/>
        <end position="23"/>
    </location>
</feature>
<keyword evidence="1" id="KW-0732">Signal</keyword>
<accession>A0A816S830</accession>
<evidence type="ECO:0000313" key="2">
    <source>
        <dbReference type="EMBL" id="CAF2080628.1"/>
    </source>
</evidence>